<keyword evidence="2" id="KW-1185">Reference proteome</keyword>
<dbReference type="Proteomes" id="UP000220102">
    <property type="component" value="Unassembled WGS sequence"/>
</dbReference>
<sequence length="118" mass="13685">MHYDQRVFRVRQNTENGEVGAETYFRYEQTEDRLTGTYAGGTIAEGHLMGRVFPDGHLEFCYHHVTTDAHVRAGQCTSTPHRDEDDRLVLKEKWQWFTGDQSHGTSELIEVDRDEVPD</sequence>
<proteinExistence type="predicted"/>
<dbReference type="AlphaFoldDB" id="A0A2A8CU09"/>
<evidence type="ECO:0000313" key="1">
    <source>
        <dbReference type="EMBL" id="PEN11223.1"/>
    </source>
</evidence>
<comment type="caution">
    <text evidence="1">The sequence shown here is derived from an EMBL/GenBank/DDBJ whole genome shotgun (WGS) entry which is preliminary data.</text>
</comment>
<accession>A0A2A8CU09</accession>
<gene>
    <name evidence="1" type="ORF">CRI94_16455</name>
</gene>
<protein>
    <submittedName>
        <fullName evidence="1">N-acetylglutamate synthase</fullName>
    </submittedName>
</protein>
<name>A0A2A8CU09_9BACT</name>
<dbReference type="EMBL" id="PDEQ01000011">
    <property type="protein sequence ID" value="PEN11223.1"/>
    <property type="molecule type" value="Genomic_DNA"/>
</dbReference>
<dbReference type="InterPro" id="IPR058595">
    <property type="entry name" value="Avidin-like"/>
</dbReference>
<evidence type="ECO:0000313" key="2">
    <source>
        <dbReference type="Proteomes" id="UP000220102"/>
    </source>
</evidence>
<dbReference type="OrthoDB" id="5684515at2"/>
<reference evidence="1 2" key="1">
    <citation type="submission" date="2017-10" db="EMBL/GenBank/DDBJ databases">
        <title>Draft genome of Longibacter Salinarum.</title>
        <authorList>
            <person name="Goh K.M."/>
            <person name="Shamsir M.S."/>
            <person name="Lim S.W."/>
        </authorList>
    </citation>
    <scope>NUCLEOTIDE SEQUENCE [LARGE SCALE GENOMIC DNA]</scope>
    <source>
        <strain evidence="1 2">KCTC 52045</strain>
    </source>
</reference>
<dbReference type="Pfam" id="PF26421">
    <property type="entry name" value="Avidin_like"/>
    <property type="match status" value="1"/>
</dbReference>
<organism evidence="1 2">
    <name type="scientific">Longibacter salinarum</name>
    <dbReference type="NCBI Taxonomy" id="1850348"/>
    <lineage>
        <taxon>Bacteria</taxon>
        <taxon>Pseudomonadati</taxon>
        <taxon>Rhodothermota</taxon>
        <taxon>Rhodothermia</taxon>
        <taxon>Rhodothermales</taxon>
        <taxon>Salisaetaceae</taxon>
        <taxon>Longibacter</taxon>
    </lineage>
</organism>